<dbReference type="PANTHER" id="PTHR11129">
    <property type="entry name" value="PROTEIN FARNESYLTRANSFERASE ALPHA SUBUNIT/RAB GERANYLGERANYL TRANSFERASE ALPHA SUBUNIT"/>
    <property type="match status" value="1"/>
</dbReference>
<dbReference type="Pfam" id="PF13516">
    <property type="entry name" value="LRR_6"/>
    <property type="match status" value="1"/>
</dbReference>
<comment type="catalytic activity">
    <reaction evidence="8 9">
        <text>geranylgeranyl diphosphate + L-cysteinyl-[protein] = S-geranylgeranyl-L-cysteinyl-[protein] + diphosphate</text>
        <dbReference type="Rhea" id="RHEA:21240"/>
        <dbReference type="Rhea" id="RHEA-COMP:10131"/>
        <dbReference type="Rhea" id="RHEA-COMP:11537"/>
        <dbReference type="ChEBI" id="CHEBI:29950"/>
        <dbReference type="ChEBI" id="CHEBI:33019"/>
        <dbReference type="ChEBI" id="CHEBI:57533"/>
        <dbReference type="ChEBI" id="CHEBI:86021"/>
        <dbReference type="EC" id="2.5.1.60"/>
    </reaction>
</comment>
<keyword evidence="5 9" id="KW-0808">Transferase</keyword>
<keyword evidence="4 9" id="KW-0637">Prenyltransferase</keyword>
<dbReference type="PROSITE" id="PS51450">
    <property type="entry name" value="LRR"/>
    <property type="match status" value="2"/>
</dbReference>
<comment type="caution">
    <text evidence="11">The sequence shown here is derived from an EMBL/GenBank/DDBJ whole genome shotgun (WGS) entry which is preliminary data.</text>
</comment>
<dbReference type="PANTHER" id="PTHR11129:SF2">
    <property type="entry name" value="GERANYLGERANYL TRANSFERASE TYPE-2 SUBUNIT ALPHA"/>
    <property type="match status" value="1"/>
</dbReference>
<dbReference type="EC" id="2.5.1.60" evidence="2 9"/>
<reference evidence="11" key="1">
    <citation type="submission" date="2016-03" db="EMBL/GenBank/DDBJ databases">
        <title>Mechanisms controlling the formation of the plant cell surface in tip-growing cells are functionally conserved among land plants.</title>
        <authorList>
            <person name="Honkanen S."/>
            <person name="Jones V.A."/>
            <person name="Morieri G."/>
            <person name="Champion C."/>
            <person name="Hetherington A.J."/>
            <person name="Kelly S."/>
            <person name="Saint-Marcoux D."/>
            <person name="Proust H."/>
            <person name="Prescott H."/>
            <person name="Dolan L."/>
        </authorList>
    </citation>
    <scope>NUCLEOTIDE SEQUENCE [LARGE SCALE GENOMIC DNA]</scope>
    <source>
        <tissue evidence="11">Whole gametophyte</tissue>
    </source>
</reference>
<feature type="region of interest" description="Disordered" evidence="10">
    <location>
        <begin position="367"/>
        <end position="393"/>
    </location>
</feature>
<dbReference type="GO" id="GO:0097354">
    <property type="term" value="P:prenylation"/>
    <property type="evidence" value="ECO:0007669"/>
    <property type="project" value="UniProtKB-UniRule"/>
</dbReference>
<dbReference type="SUPFAM" id="SSF52058">
    <property type="entry name" value="L domain-like"/>
    <property type="match status" value="1"/>
</dbReference>
<comment type="similarity">
    <text evidence="1 9">Belongs to the protein prenyltransferase subunit alpha family.</text>
</comment>
<evidence type="ECO:0000256" key="5">
    <source>
        <dbReference type="ARBA" id="ARBA00022679"/>
    </source>
</evidence>
<evidence type="ECO:0000256" key="4">
    <source>
        <dbReference type="ARBA" id="ARBA00022602"/>
    </source>
</evidence>
<sequence>MHGRKRIPIGQAADKGKDQTKTNNLKKLLSDFLRNHHERCYSKEALKQNAQLLELNPEVYTAWNYRKLAVRHLFESEIDEAARKLILDEELQLVERALQSNVKSYGAWHHRKWVIDFGLSSLDHEFMLLKMLLKADCRNFHGWNYRRFCVEMKGMTPEKELEYATEKINENFSNYSAWHYRSKLLSPLIKGKENKEDVLNEEYRLVNQAYFTEPDDQSAWFYNTWLLGETKIESGPHVVGSWPEDGSSISVDAQEGSSFVAVNFRTPLDSEHRFESRTLTLVIYFNEEFSDVAATIRSKPELPHLSEVQWRSVSGTEAPSRAWLADIPVQSFAETEYTFFVEVSSPKECQNTPISFKLKYTKRGTSEVSRDQNSRSECYSWPSKKSSSDESQVGMRLELERLTVDPSSAEPGSIKQDPTRYLRRDNWQETVLEEQVDILRELLELEENSKWTLLTLARVLAAHGASRYTDEVLKLYKRLPDIDPDHAEYYKAQYSILYVDKITRSPDILQKLWWDVEDRLSAGWLRWNGLSLSDFRSVERLLWVQRLDLSHNQLRTVDGLEAMQLLVALDVSHNKLPNITSLASLRLIPSLQYLNISQNEIGDHQVDATRYSFPSVLTNQMCFSSLSKGNVNAERSWELQAVFGGMNLKVLDIAGNSVASDEIFRETIVRALPQLELLDGEQVKR</sequence>
<proteinExistence type="inferred from homology"/>
<evidence type="ECO:0000256" key="2">
    <source>
        <dbReference type="ARBA" id="ARBA00012656"/>
    </source>
</evidence>
<feature type="region of interest" description="Disordered" evidence="10">
    <location>
        <begin position="1"/>
        <end position="20"/>
    </location>
</feature>
<dbReference type="InterPro" id="IPR002088">
    <property type="entry name" value="Prenyl_trans_a"/>
</dbReference>
<evidence type="ECO:0000256" key="1">
    <source>
        <dbReference type="ARBA" id="ARBA00006734"/>
    </source>
</evidence>
<dbReference type="EMBL" id="LVLJ01002001">
    <property type="protein sequence ID" value="OAE26994.1"/>
    <property type="molecule type" value="Genomic_DNA"/>
</dbReference>
<dbReference type="InterPro" id="IPR001611">
    <property type="entry name" value="Leu-rich_rpt"/>
</dbReference>
<accession>A0A176W1Q8</accession>
<protein>
    <recommendedName>
        <fullName evidence="3 9">Geranylgeranyl transferase type-2 subunit alpha</fullName>
        <ecNumber evidence="2 9">2.5.1.60</ecNumber>
    </recommendedName>
    <alternativeName>
        <fullName evidence="7 9">Geranylgeranyl transferase type II subunit alpha</fullName>
    </alternativeName>
</protein>
<dbReference type="Proteomes" id="UP000077202">
    <property type="component" value="Unassembled WGS sequence"/>
</dbReference>
<dbReference type="AlphaFoldDB" id="A0A176W1Q8"/>
<dbReference type="GO" id="GO:0004663">
    <property type="term" value="F:Rab geranylgeranyltransferase activity"/>
    <property type="evidence" value="ECO:0007669"/>
    <property type="project" value="UniProtKB-UniRule"/>
</dbReference>
<comment type="function">
    <text evidence="9">Catalyzes the transfer of a geranyl-geranyl moiety from geranyl-geranyl pyrophosphate to cysteines occuring in specific C-terminal amino acid sequences.</text>
</comment>
<evidence type="ECO:0000256" key="3">
    <source>
        <dbReference type="ARBA" id="ARBA00014772"/>
    </source>
</evidence>
<dbReference type="GO" id="GO:0005968">
    <property type="term" value="C:Rab-protein geranylgeranyltransferase complex"/>
    <property type="evidence" value="ECO:0007669"/>
    <property type="project" value="TreeGrafter"/>
</dbReference>
<name>A0A176W1Q8_MARPO</name>
<keyword evidence="6" id="KW-0677">Repeat</keyword>
<dbReference type="Gene3D" id="1.25.40.120">
    <property type="entry name" value="Protein prenylyltransferase"/>
    <property type="match status" value="2"/>
</dbReference>
<evidence type="ECO:0000256" key="6">
    <source>
        <dbReference type="ARBA" id="ARBA00022737"/>
    </source>
</evidence>
<evidence type="ECO:0000256" key="9">
    <source>
        <dbReference type="RuleBase" id="RU367120"/>
    </source>
</evidence>
<evidence type="ECO:0000256" key="10">
    <source>
        <dbReference type="SAM" id="MobiDB-lite"/>
    </source>
</evidence>
<dbReference type="SUPFAM" id="SSF48439">
    <property type="entry name" value="Protein prenylyltransferase"/>
    <property type="match status" value="1"/>
</dbReference>
<organism evidence="11 12">
    <name type="scientific">Marchantia polymorpha subsp. ruderalis</name>
    <dbReference type="NCBI Taxonomy" id="1480154"/>
    <lineage>
        <taxon>Eukaryota</taxon>
        <taxon>Viridiplantae</taxon>
        <taxon>Streptophyta</taxon>
        <taxon>Embryophyta</taxon>
        <taxon>Marchantiophyta</taxon>
        <taxon>Marchantiopsida</taxon>
        <taxon>Marchantiidae</taxon>
        <taxon>Marchantiales</taxon>
        <taxon>Marchantiaceae</taxon>
        <taxon>Marchantia</taxon>
    </lineage>
</organism>
<evidence type="ECO:0000313" key="12">
    <source>
        <dbReference type="Proteomes" id="UP000077202"/>
    </source>
</evidence>
<feature type="compositionally biased region" description="Low complexity" evidence="10">
    <location>
        <begin position="376"/>
        <end position="391"/>
    </location>
</feature>
<dbReference type="PROSITE" id="PS51147">
    <property type="entry name" value="PFTA"/>
    <property type="match status" value="4"/>
</dbReference>
<evidence type="ECO:0000256" key="7">
    <source>
        <dbReference type="ARBA" id="ARBA00031267"/>
    </source>
</evidence>
<dbReference type="Pfam" id="PF01239">
    <property type="entry name" value="PPTA"/>
    <property type="match status" value="4"/>
</dbReference>
<keyword evidence="12" id="KW-1185">Reference proteome</keyword>
<evidence type="ECO:0000313" key="11">
    <source>
        <dbReference type="EMBL" id="OAE26994.1"/>
    </source>
</evidence>
<dbReference type="Gene3D" id="3.80.10.10">
    <property type="entry name" value="Ribonuclease Inhibitor"/>
    <property type="match status" value="1"/>
</dbReference>
<dbReference type="InterPro" id="IPR032675">
    <property type="entry name" value="LRR_dom_sf"/>
</dbReference>
<gene>
    <name evidence="11" type="ORF">AXG93_1774s1030</name>
</gene>
<dbReference type="FunFam" id="1.25.40.120:FF:000035">
    <property type="entry name" value="Geranylgeranyl transferase type-2 subunit alpha"/>
    <property type="match status" value="1"/>
</dbReference>
<evidence type="ECO:0000256" key="8">
    <source>
        <dbReference type="ARBA" id="ARBA00047658"/>
    </source>
</evidence>